<accession>A0ABY6Z7M9</accession>
<dbReference type="RefSeq" id="WP_268046505.1">
    <property type="nucleotide sequence ID" value="NZ_CP104064.1"/>
</dbReference>
<organism evidence="1 2">
    <name type="scientific">Alicyclobacillus dauci</name>
    <dbReference type="NCBI Taxonomy" id="1475485"/>
    <lineage>
        <taxon>Bacteria</taxon>
        <taxon>Bacillati</taxon>
        <taxon>Bacillota</taxon>
        <taxon>Bacilli</taxon>
        <taxon>Bacillales</taxon>
        <taxon>Alicyclobacillaceae</taxon>
        <taxon>Alicyclobacillus</taxon>
    </lineage>
</organism>
<protein>
    <recommendedName>
        <fullName evidence="3">PD-(D/E)XK nuclease superfamily protein</fullName>
    </recommendedName>
</protein>
<proteinExistence type="predicted"/>
<reference evidence="1" key="1">
    <citation type="submission" date="2022-08" db="EMBL/GenBank/DDBJ databases">
        <title>Alicyclobacillus dauci DSM2870, complete genome.</title>
        <authorList>
            <person name="Wang Q."/>
            <person name="Cai R."/>
            <person name="Wang Z."/>
        </authorList>
    </citation>
    <scope>NUCLEOTIDE SEQUENCE</scope>
    <source>
        <strain evidence="1">DSM 28700</strain>
    </source>
</reference>
<dbReference type="EMBL" id="CP104064">
    <property type="protein sequence ID" value="WAH38896.1"/>
    <property type="molecule type" value="Genomic_DNA"/>
</dbReference>
<gene>
    <name evidence="1" type="ORF">NZD86_10655</name>
</gene>
<keyword evidence="2" id="KW-1185">Reference proteome</keyword>
<evidence type="ECO:0008006" key="3">
    <source>
        <dbReference type="Google" id="ProtNLM"/>
    </source>
</evidence>
<evidence type="ECO:0000313" key="2">
    <source>
        <dbReference type="Proteomes" id="UP001164803"/>
    </source>
</evidence>
<evidence type="ECO:0000313" key="1">
    <source>
        <dbReference type="EMBL" id="WAH38896.1"/>
    </source>
</evidence>
<sequence>MEEAKLIPLVDFMVDGRSLLEVKFHLNKHKRHGILFYRDADLSLKQPEDEIELYNAVEPYRSYYHAFPVAIGLYVYHKQTNTLSVSFLREQFEMYYNTSSEAFSDKFFEDLQIFQAQVYVWFFCRVD</sequence>
<name>A0ABY6Z7M9_9BACL</name>
<dbReference type="Proteomes" id="UP001164803">
    <property type="component" value="Chromosome"/>
</dbReference>